<evidence type="ECO:0000256" key="5">
    <source>
        <dbReference type="ARBA" id="ARBA00023136"/>
    </source>
</evidence>
<evidence type="ECO:0000313" key="8">
    <source>
        <dbReference type="Proteomes" id="UP001321542"/>
    </source>
</evidence>
<feature type="transmembrane region" description="Helical" evidence="6">
    <location>
        <begin position="417"/>
        <end position="438"/>
    </location>
</feature>
<dbReference type="Proteomes" id="UP001321542">
    <property type="component" value="Chromosome"/>
</dbReference>
<reference evidence="7 8" key="1">
    <citation type="journal article" date="2010" name="ChemBioChem">
        <title>Cloning and characterization of the biosynthetic gene cluster of 16-membered macrolide antibiotic FD-891: involvement of a dual functional cytochrome P450 monooxygenase catalyzing epoxidation and hydroxylation.</title>
        <authorList>
            <person name="Kudo F."/>
            <person name="Motegi A."/>
            <person name="Mizoue K."/>
            <person name="Eguchi T."/>
        </authorList>
    </citation>
    <scope>NUCLEOTIDE SEQUENCE [LARGE SCALE GENOMIC DNA]</scope>
    <source>
        <strain evidence="7 8">A-8890</strain>
    </source>
</reference>
<organism evidence="7 8">
    <name type="scientific">Streptomyces graminofaciens</name>
    <dbReference type="NCBI Taxonomy" id="68212"/>
    <lineage>
        <taxon>Bacteria</taxon>
        <taxon>Bacillati</taxon>
        <taxon>Actinomycetota</taxon>
        <taxon>Actinomycetes</taxon>
        <taxon>Kitasatosporales</taxon>
        <taxon>Streptomycetaceae</taxon>
        <taxon>Streptomyces</taxon>
    </lineage>
</organism>
<reference evidence="7 8" key="2">
    <citation type="journal article" date="2023" name="ChemBioChem">
        <title>Acyltransferase Domain Exchange between Two Independent Type I Polyketide Synthases in the Same Producer Strain of Macrolide Antibiotics.</title>
        <authorList>
            <person name="Kudo F."/>
            <person name="Kishikawa K."/>
            <person name="Tsuboi K."/>
            <person name="Kido T."/>
            <person name="Usui T."/>
            <person name="Hashimoto J."/>
            <person name="Shin-Ya K."/>
            <person name="Miyanaga A."/>
            <person name="Eguchi T."/>
        </authorList>
    </citation>
    <scope>NUCLEOTIDE SEQUENCE [LARGE SCALE GENOMIC DNA]</scope>
    <source>
        <strain evidence="7 8">A-8890</strain>
    </source>
</reference>
<feature type="transmembrane region" description="Helical" evidence="6">
    <location>
        <begin position="349"/>
        <end position="369"/>
    </location>
</feature>
<feature type="transmembrane region" description="Helical" evidence="6">
    <location>
        <begin position="86"/>
        <end position="108"/>
    </location>
</feature>
<keyword evidence="4 6" id="KW-1133">Transmembrane helix</keyword>
<feature type="transmembrane region" description="Helical" evidence="6">
    <location>
        <begin position="20"/>
        <end position="49"/>
    </location>
</feature>
<protein>
    <submittedName>
        <fullName evidence="7">Transporter</fullName>
    </submittedName>
</protein>
<evidence type="ECO:0000256" key="3">
    <source>
        <dbReference type="ARBA" id="ARBA00022692"/>
    </source>
</evidence>
<name>A0ABM8HLM1_9ACTN</name>
<dbReference type="PIRSF" id="PIRSF006060">
    <property type="entry name" value="AA_transporter"/>
    <property type="match status" value="1"/>
</dbReference>
<evidence type="ECO:0000256" key="6">
    <source>
        <dbReference type="SAM" id="Phobius"/>
    </source>
</evidence>
<keyword evidence="8" id="KW-1185">Reference proteome</keyword>
<keyword evidence="5 6" id="KW-0472">Membrane</keyword>
<feature type="transmembrane region" description="Helical" evidence="6">
    <location>
        <begin position="139"/>
        <end position="158"/>
    </location>
</feature>
<evidence type="ECO:0000313" key="7">
    <source>
        <dbReference type="EMBL" id="BBC34970.1"/>
    </source>
</evidence>
<comment type="subcellular location">
    <subcellularLocation>
        <location evidence="1">Cell membrane</location>
        <topology evidence="1">Multi-pass membrane protein</topology>
    </subcellularLocation>
</comment>
<dbReference type="InterPro" id="IPR002293">
    <property type="entry name" value="AA/rel_permease1"/>
</dbReference>
<feature type="transmembrane region" description="Helical" evidence="6">
    <location>
        <begin position="207"/>
        <end position="230"/>
    </location>
</feature>
<sequence>MRHAAGDGYASAGSLRQNALGVMGILFFVLSAQAPLTGVAGAAPVAVAIGNGPGVPAMYVVAGVVVLLFSVGYVAMGRHVVDAGAFYAYVGKGLGATAGAGSAGVALLAYHAIQAAVYGLFGAVMNGLAVQYLETDVPWWLIALGTMVLVQALGAAGVDVGAKVLAVFVLAEISLLLVFGIVTFLTGGGPEGLAPEASFSLSAALDGAPGVALMFAVASMFGFEATAIYGEEARDPHRTVPQATYLAVVLVTAFFAFTSWMLISAHGPSSSAAAAGKALEAGDGAAFVAAPVSDELGAWAGDALPILLATSLFASILAFHNSANRYLFSLGREGLLPRRLSALNGRQSPWLAGVVQTVIAALLVFPFALAGKDPVLTLFSWLSGLAVLAIMLLYFLTSVSVIVYFRQDGSGDTRVWNTLIAPALGAGGIAGAIWLIIANFTTLIGGDATTAIWLALTVPGALVLGMAMPRLAGRSGRR</sequence>
<evidence type="ECO:0000256" key="1">
    <source>
        <dbReference type="ARBA" id="ARBA00004651"/>
    </source>
</evidence>
<feature type="transmembrane region" description="Helical" evidence="6">
    <location>
        <begin position="242"/>
        <end position="263"/>
    </location>
</feature>
<feature type="transmembrane region" description="Helical" evidence="6">
    <location>
        <begin position="56"/>
        <end position="74"/>
    </location>
</feature>
<feature type="transmembrane region" description="Helical" evidence="6">
    <location>
        <begin position="115"/>
        <end position="133"/>
    </location>
</feature>
<dbReference type="InterPro" id="IPR050367">
    <property type="entry name" value="APC_superfamily"/>
</dbReference>
<keyword evidence="3 6" id="KW-0812">Transmembrane</keyword>
<dbReference type="PANTHER" id="PTHR42770">
    <property type="entry name" value="AMINO ACID TRANSPORTER-RELATED"/>
    <property type="match status" value="1"/>
</dbReference>
<gene>
    <name evidence="7" type="ORF">SGFS_062640</name>
</gene>
<evidence type="ECO:0000256" key="2">
    <source>
        <dbReference type="ARBA" id="ARBA00022475"/>
    </source>
</evidence>
<dbReference type="Gene3D" id="1.20.1740.10">
    <property type="entry name" value="Amino acid/polyamine transporter I"/>
    <property type="match status" value="1"/>
</dbReference>
<dbReference type="PANTHER" id="PTHR42770:SF16">
    <property type="entry name" value="AMINO ACID PERMEASE"/>
    <property type="match status" value="1"/>
</dbReference>
<keyword evidence="2" id="KW-1003">Cell membrane</keyword>
<proteinExistence type="predicted"/>
<feature type="transmembrane region" description="Helical" evidence="6">
    <location>
        <begin position="381"/>
        <end position="405"/>
    </location>
</feature>
<accession>A0ABM8HLM1</accession>
<dbReference type="EMBL" id="AP018448">
    <property type="protein sequence ID" value="BBC34970.1"/>
    <property type="molecule type" value="Genomic_DNA"/>
</dbReference>
<dbReference type="Pfam" id="PF13520">
    <property type="entry name" value="AA_permease_2"/>
    <property type="match status" value="1"/>
</dbReference>
<feature type="transmembrane region" description="Helical" evidence="6">
    <location>
        <begin position="165"/>
        <end position="187"/>
    </location>
</feature>
<evidence type="ECO:0000256" key="4">
    <source>
        <dbReference type="ARBA" id="ARBA00022989"/>
    </source>
</evidence>
<feature type="transmembrane region" description="Helical" evidence="6">
    <location>
        <begin position="450"/>
        <end position="468"/>
    </location>
</feature>
<feature type="transmembrane region" description="Helical" evidence="6">
    <location>
        <begin position="306"/>
        <end position="328"/>
    </location>
</feature>